<dbReference type="Gene3D" id="1.20.1250.20">
    <property type="entry name" value="MFS general substrate transporter like domains"/>
    <property type="match status" value="1"/>
</dbReference>
<proteinExistence type="predicted"/>
<dbReference type="InterPro" id="IPR011701">
    <property type="entry name" value="MFS"/>
</dbReference>
<dbReference type="SUPFAM" id="SSF103473">
    <property type="entry name" value="MFS general substrate transporter"/>
    <property type="match status" value="1"/>
</dbReference>
<accession>A0A9X2E9I3</accession>
<feature type="transmembrane region" description="Helical" evidence="6">
    <location>
        <begin position="167"/>
        <end position="195"/>
    </location>
</feature>
<evidence type="ECO:0000313" key="7">
    <source>
        <dbReference type="EMBL" id="MCM6776789.1"/>
    </source>
</evidence>
<feature type="transmembrane region" description="Helical" evidence="6">
    <location>
        <begin position="229"/>
        <end position="251"/>
    </location>
</feature>
<evidence type="ECO:0000313" key="8">
    <source>
        <dbReference type="Proteomes" id="UP001139157"/>
    </source>
</evidence>
<feature type="transmembrane region" description="Helical" evidence="6">
    <location>
        <begin position="95"/>
        <end position="121"/>
    </location>
</feature>
<feature type="transmembrane region" description="Helical" evidence="6">
    <location>
        <begin position="382"/>
        <end position="401"/>
    </location>
</feature>
<keyword evidence="3 6" id="KW-0812">Transmembrane</keyword>
<dbReference type="InterPro" id="IPR036259">
    <property type="entry name" value="MFS_trans_sf"/>
</dbReference>
<name>A0A9X2E9I3_9NOCA</name>
<feature type="transmembrane region" description="Helical" evidence="6">
    <location>
        <begin position="315"/>
        <end position="333"/>
    </location>
</feature>
<dbReference type="PANTHER" id="PTHR23513:SF6">
    <property type="entry name" value="MAJOR FACILITATOR SUPERFAMILY ASSOCIATED DOMAIN-CONTAINING PROTEIN"/>
    <property type="match status" value="1"/>
</dbReference>
<keyword evidence="2" id="KW-1003">Cell membrane</keyword>
<feature type="transmembrane region" description="Helical" evidence="6">
    <location>
        <begin position="292"/>
        <end position="309"/>
    </location>
</feature>
<evidence type="ECO:0000256" key="2">
    <source>
        <dbReference type="ARBA" id="ARBA00022475"/>
    </source>
</evidence>
<dbReference type="Proteomes" id="UP001139157">
    <property type="component" value="Unassembled WGS sequence"/>
</dbReference>
<protein>
    <submittedName>
        <fullName evidence="7">MFS transporter</fullName>
    </submittedName>
</protein>
<evidence type="ECO:0000256" key="6">
    <source>
        <dbReference type="SAM" id="Phobius"/>
    </source>
</evidence>
<evidence type="ECO:0000256" key="5">
    <source>
        <dbReference type="ARBA" id="ARBA00023136"/>
    </source>
</evidence>
<evidence type="ECO:0000256" key="4">
    <source>
        <dbReference type="ARBA" id="ARBA00022989"/>
    </source>
</evidence>
<keyword evidence="5 6" id="KW-0472">Membrane</keyword>
<dbReference type="AlphaFoldDB" id="A0A9X2E9I3"/>
<dbReference type="Pfam" id="PF07690">
    <property type="entry name" value="MFS_1"/>
    <property type="match status" value="1"/>
</dbReference>
<reference evidence="7" key="1">
    <citation type="submission" date="2022-06" db="EMBL/GenBank/DDBJ databases">
        <title>Novel species in genus nocardia.</title>
        <authorList>
            <person name="Li F."/>
        </authorList>
    </citation>
    <scope>NUCLEOTIDE SEQUENCE</scope>
    <source>
        <strain evidence="7">CDC141</strain>
    </source>
</reference>
<feature type="transmembrane region" description="Helical" evidence="6">
    <location>
        <begin position="263"/>
        <end position="285"/>
    </location>
</feature>
<dbReference type="PANTHER" id="PTHR23513">
    <property type="entry name" value="INTEGRAL MEMBRANE EFFLUX PROTEIN-RELATED"/>
    <property type="match status" value="1"/>
</dbReference>
<evidence type="ECO:0000256" key="1">
    <source>
        <dbReference type="ARBA" id="ARBA00004651"/>
    </source>
</evidence>
<comment type="caution">
    <text evidence="7">The sequence shown here is derived from an EMBL/GenBank/DDBJ whole genome shotgun (WGS) entry which is preliminary data.</text>
</comment>
<dbReference type="GO" id="GO:0005886">
    <property type="term" value="C:plasma membrane"/>
    <property type="evidence" value="ECO:0007669"/>
    <property type="project" value="UniProtKB-SubCell"/>
</dbReference>
<feature type="transmembrane region" description="Helical" evidence="6">
    <location>
        <begin position="51"/>
        <end position="74"/>
    </location>
</feature>
<feature type="transmembrane region" description="Helical" evidence="6">
    <location>
        <begin position="354"/>
        <end position="376"/>
    </location>
</feature>
<organism evidence="7 8">
    <name type="scientific">Nocardia pulmonis</name>
    <dbReference type="NCBI Taxonomy" id="2951408"/>
    <lineage>
        <taxon>Bacteria</taxon>
        <taxon>Bacillati</taxon>
        <taxon>Actinomycetota</taxon>
        <taxon>Actinomycetes</taxon>
        <taxon>Mycobacteriales</taxon>
        <taxon>Nocardiaceae</taxon>
        <taxon>Nocardia</taxon>
    </lineage>
</organism>
<dbReference type="GO" id="GO:0022857">
    <property type="term" value="F:transmembrane transporter activity"/>
    <property type="evidence" value="ECO:0007669"/>
    <property type="project" value="InterPro"/>
</dbReference>
<keyword evidence="4 6" id="KW-1133">Transmembrane helix</keyword>
<gene>
    <name evidence="7" type="ORF">NDR86_25195</name>
</gene>
<dbReference type="CDD" id="cd06173">
    <property type="entry name" value="MFS_MefA_like"/>
    <property type="match status" value="1"/>
</dbReference>
<dbReference type="EMBL" id="JAMRXG010000011">
    <property type="protein sequence ID" value="MCM6776789.1"/>
    <property type="molecule type" value="Genomic_DNA"/>
</dbReference>
<dbReference type="RefSeq" id="WP_251915154.1">
    <property type="nucleotide sequence ID" value="NZ_JAMRXG010000011.1"/>
</dbReference>
<evidence type="ECO:0000256" key="3">
    <source>
        <dbReference type="ARBA" id="ARBA00022692"/>
    </source>
</evidence>
<comment type="subcellular location">
    <subcellularLocation>
        <location evidence="1">Cell membrane</location>
        <topology evidence="1">Multi-pass membrane protein</topology>
    </subcellularLocation>
</comment>
<keyword evidence="8" id="KW-1185">Reference proteome</keyword>
<sequence>MTVTTTPTEIARGQRNSAILVSFTALTNLADGATKVTLPLLATQVTHAPGLIAGVGVVLTLPWLLVALHVGVLVDRFDRRLLLWLADGVRAASMAALLILTVSGSLSIGVLYLVGMILGIAEVVALTAAGAMIPAAVPTCGRERANAWIGGAETVCNEFAGPLVGGLLVAAGATAAVGATGVAYVAATVLLTLLVGTFRPVRTADVASGVHQRIAEGLSFLWRQPTLRMMALVLTVLCACWGAWLAVIPALAVTQWHYTPMEYGLTMSALGVGGLVGAASVGWMNRVLGMKWALFADLVGTFLMVGTPALTANIALVACTAFAGGMGGVLWSVNARTLSQSLVSDELLGRYNAAARLFSWGAMPIGGLLGGALAQWGGADRAFAVFAVIAGLTMAPFLWAVRGSGSPARAGQSVVRG</sequence>